<dbReference type="KEGG" id="msho:MSHO_30830"/>
<evidence type="ECO:0000313" key="2">
    <source>
        <dbReference type="EMBL" id="BBX57738.1"/>
    </source>
</evidence>
<keyword evidence="3" id="KW-1185">Reference proteome</keyword>
<sequence>MNACPTPPTPGGSAVPRANVTSASGQAAADAEAMIRGALSRAAQIVASPTPSKRVNWREFTF</sequence>
<dbReference type="AlphaFoldDB" id="A0A7I7LD74"/>
<evidence type="ECO:0000313" key="3">
    <source>
        <dbReference type="Proteomes" id="UP000467164"/>
    </source>
</evidence>
<feature type="region of interest" description="Disordered" evidence="1">
    <location>
        <begin position="1"/>
        <end position="27"/>
    </location>
</feature>
<feature type="compositionally biased region" description="Pro residues" evidence="1">
    <location>
        <begin position="1"/>
        <end position="10"/>
    </location>
</feature>
<gene>
    <name evidence="2" type="ORF">MSHO_30830</name>
</gene>
<organism evidence="2 3">
    <name type="scientific">Mycobacterium shottsii</name>
    <dbReference type="NCBI Taxonomy" id="133549"/>
    <lineage>
        <taxon>Bacteria</taxon>
        <taxon>Bacillati</taxon>
        <taxon>Actinomycetota</taxon>
        <taxon>Actinomycetes</taxon>
        <taxon>Mycobacteriales</taxon>
        <taxon>Mycobacteriaceae</taxon>
        <taxon>Mycobacterium</taxon>
        <taxon>Mycobacterium ulcerans group</taxon>
    </lineage>
</organism>
<dbReference type="Proteomes" id="UP000467164">
    <property type="component" value="Chromosome"/>
</dbReference>
<name>A0A7I7LD74_9MYCO</name>
<dbReference type="EMBL" id="AP022572">
    <property type="protein sequence ID" value="BBX57738.1"/>
    <property type="molecule type" value="Genomic_DNA"/>
</dbReference>
<reference evidence="2 3" key="1">
    <citation type="journal article" date="2019" name="Emerg. Microbes Infect.">
        <title>Comprehensive subspecies identification of 175 nontuberculous mycobacteria species based on 7547 genomic profiles.</title>
        <authorList>
            <person name="Matsumoto Y."/>
            <person name="Kinjo T."/>
            <person name="Motooka D."/>
            <person name="Nabeya D."/>
            <person name="Jung N."/>
            <person name="Uechi K."/>
            <person name="Horii T."/>
            <person name="Iida T."/>
            <person name="Fujita J."/>
            <person name="Nakamura S."/>
        </authorList>
    </citation>
    <scope>NUCLEOTIDE SEQUENCE [LARGE SCALE GENOMIC DNA]</scope>
    <source>
        <strain evidence="2 3">JCM 12657</strain>
    </source>
</reference>
<evidence type="ECO:0000256" key="1">
    <source>
        <dbReference type="SAM" id="MobiDB-lite"/>
    </source>
</evidence>
<proteinExistence type="predicted"/>
<accession>A0A7I7LD74</accession>
<protein>
    <submittedName>
        <fullName evidence="2">Uncharacterized protein</fullName>
    </submittedName>
</protein>